<reference evidence="1" key="1">
    <citation type="submission" date="2011-10" db="EMBL/GenBank/DDBJ databases">
        <title>The Genome Sequence of Fusarium oxysporum HDV247.</title>
        <authorList>
            <consortium name="The Broad Institute Genome Sequencing Platform"/>
            <person name="Ma L.-J."/>
            <person name="Gale L.R."/>
            <person name="Schwartz D.C."/>
            <person name="Zhou S."/>
            <person name="Corby-Kistler H."/>
            <person name="Young S.K."/>
            <person name="Zeng Q."/>
            <person name="Gargeya S."/>
            <person name="Fitzgerald M."/>
            <person name="Haas B."/>
            <person name="Abouelleil A."/>
            <person name="Alvarado L."/>
            <person name="Arachchi H.M."/>
            <person name="Berlin A."/>
            <person name="Brown A."/>
            <person name="Chapman S.B."/>
            <person name="Chen Z."/>
            <person name="Dunbar C."/>
            <person name="Freedman E."/>
            <person name="Gearin G."/>
            <person name="Goldberg J."/>
            <person name="Griggs A."/>
            <person name="Gujja S."/>
            <person name="Heiman D."/>
            <person name="Howarth C."/>
            <person name="Larson L."/>
            <person name="Lui A."/>
            <person name="MacDonald P.J.P."/>
            <person name="Montmayeur A."/>
            <person name="Murphy C."/>
            <person name="Neiman D."/>
            <person name="Pearson M."/>
            <person name="Priest M."/>
            <person name="Roberts A."/>
            <person name="Saif S."/>
            <person name="Shea T."/>
            <person name="Shenoy N."/>
            <person name="Sisk P."/>
            <person name="Stolte C."/>
            <person name="Sykes S."/>
            <person name="Wortman J."/>
            <person name="Nusbaum C."/>
            <person name="Birren B."/>
        </authorList>
    </citation>
    <scope>NUCLEOTIDE SEQUENCE [LARGE SCALE GENOMIC DNA]</scope>
    <source>
        <strain evidence="1">HDV247</strain>
    </source>
</reference>
<sequence length="37" mass="4466">MPPQVQCKSYSNSLSGKRSRQGWRDLWSWSVRWVRRG</sequence>
<evidence type="ECO:0000313" key="1">
    <source>
        <dbReference type="EMBL" id="EXA33362.1"/>
    </source>
</evidence>
<dbReference type="EMBL" id="JH650986">
    <property type="protein sequence ID" value="EXA33362.1"/>
    <property type="molecule type" value="Genomic_DNA"/>
</dbReference>
<dbReference type="HOGENOM" id="CLU_3351124_0_0_1"/>
<reference evidence="1" key="2">
    <citation type="submission" date="2012-05" db="EMBL/GenBank/DDBJ databases">
        <title>Annotation of the Genome Sequence of Fusarium oxysporum HDV247.</title>
        <authorList>
            <consortium name="The Broad Institute Genomics Platform"/>
            <person name="Ma L.-J."/>
            <person name="Corby-Kistler H."/>
            <person name="Broz K."/>
            <person name="Gale L.R."/>
            <person name="Jonkers W."/>
            <person name="O'Donnell K."/>
            <person name="Ploetz R."/>
            <person name="Steinberg C."/>
            <person name="Schwartz D.C."/>
            <person name="VanEtten H."/>
            <person name="Zhou S."/>
            <person name="Young S.K."/>
            <person name="Zeng Q."/>
            <person name="Gargeya S."/>
            <person name="Fitzgerald M."/>
            <person name="Abouelleil A."/>
            <person name="Alvarado L."/>
            <person name="Chapman S.B."/>
            <person name="Gainer-Dewar J."/>
            <person name="Goldberg J."/>
            <person name="Griggs A."/>
            <person name="Gujja S."/>
            <person name="Hansen M."/>
            <person name="Howarth C."/>
            <person name="Imamovic A."/>
            <person name="Ireland A."/>
            <person name="Larimer J."/>
            <person name="McCowan C."/>
            <person name="Murphy C."/>
            <person name="Pearson M."/>
            <person name="Poon T.W."/>
            <person name="Priest M."/>
            <person name="Roberts A."/>
            <person name="Saif S."/>
            <person name="Shea T."/>
            <person name="Sykes S."/>
            <person name="Wortman J."/>
            <person name="Nusbaum C."/>
            <person name="Birren B."/>
        </authorList>
    </citation>
    <scope>NUCLEOTIDE SEQUENCE</scope>
    <source>
        <strain evidence="1">HDV247</strain>
    </source>
</reference>
<accession>W9NTU8</accession>
<dbReference type="Proteomes" id="UP000030751">
    <property type="component" value="Unassembled WGS sequence"/>
</dbReference>
<dbReference type="AlphaFoldDB" id="W9NTU8"/>
<name>W9NTU8_FUSOX</name>
<organism evidence="1">
    <name type="scientific">Fusarium oxysporum f. sp. pisi HDV247</name>
    <dbReference type="NCBI Taxonomy" id="1080344"/>
    <lineage>
        <taxon>Eukaryota</taxon>
        <taxon>Fungi</taxon>
        <taxon>Dikarya</taxon>
        <taxon>Ascomycota</taxon>
        <taxon>Pezizomycotina</taxon>
        <taxon>Sordariomycetes</taxon>
        <taxon>Hypocreomycetidae</taxon>
        <taxon>Hypocreales</taxon>
        <taxon>Nectriaceae</taxon>
        <taxon>Fusarium</taxon>
        <taxon>Fusarium oxysporum species complex</taxon>
    </lineage>
</organism>
<proteinExistence type="predicted"/>
<protein>
    <submittedName>
        <fullName evidence="1">Uncharacterized protein</fullName>
    </submittedName>
</protein>
<gene>
    <name evidence="1" type="ORF">FOVG_15432</name>
</gene>